<feature type="region of interest" description="Disordered" evidence="1">
    <location>
        <begin position="311"/>
        <end position="344"/>
    </location>
</feature>
<protein>
    <recommendedName>
        <fullName evidence="4">RecT family protein</fullName>
    </recommendedName>
</protein>
<keyword evidence="3" id="KW-1185">Reference proteome</keyword>
<gene>
    <name evidence="2" type="ORF">MET9862_02404</name>
</gene>
<feature type="region of interest" description="Disordered" evidence="1">
    <location>
        <begin position="211"/>
        <end position="252"/>
    </location>
</feature>
<sequence length="377" mass="40752">MNARAQLPAIAEHRPPQIVQAVGIFGSPDKFEHAQRVAKVFSDSALVPPHFQGKLANCLIALNIADRMGEDPLTVMQNLAIVSGKPCWQTQYMIARANKSGVFASRITWAAEGKAEALAVTASAKLADSGEVVSVAVSMAMAKADGWLKNAKYQSMPEHMLRWRSAAMLIRLYAPEVMLGIQSVEEVEDVSAGAARDITPARPAVQTVIGAPPTSAARPSGPPRIAHAQPSKSEAAPEPQKAEPSADEEAEACVAQFEQDAQHAQTEQDLEECAALVEPLEESDRLSRAQRNRIESAMESTRQRIAEAVKQAQQPAKVEVEEAEQVEPEIDPNDPDFKRGVADRQAGQKRCVIAAIRENPDRLSAWKAGYDSIDGEA</sequence>
<name>A0A509EBY8_9HYPH</name>
<feature type="compositionally biased region" description="Acidic residues" evidence="1">
    <location>
        <begin position="321"/>
        <end position="334"/>
    </location>
</feature>
<reference evidence="2 3" key="1">
    <citation type="submission" date="2019-06" db="EMBL/GenBank/DDBJ databases">
        <authorList>
            <person name="Rodrigo-Torres L."/>
            <person name="Arahal R. D."/>
            <person name="Lucena T."/>
        </authorList>
    </citation>
    <scope>NUCLEOTIDE SEQUENCE [LARGE SCALE GENOMIC DNA]</scope>
    <source>
        <strain evidence="2 3">SB0023/3</strain>
    </source>
</reference>
<dbReference type="Proteomes" id="UP000410984">
    <property type="component" value="Unassembled WGS sequence"/>
</dbReference>
<accession>A0A509EBY8</accession>
<evidence type="ECO:0008006" key="4">
    <source>
        <dbReference type="Google" id="ProtNLM"/>
    </source>
</evidence>
<evidence type="ECO:0000313" key="3">
    <source>
        <dbReference type="Proteomes" id="UP000410984"/>
    </source>
</evidence>
<organism evidence="2 3">
    <name type="scientific">Methylobacterium symbioticum</name>
    <dbReference type="NCBI Taxonomy" id="2584084"/>
    <lineage>
        <taxon>Bacteria</taxon>
        <taxon>Pseudomonadati</taxon>
        <taxon>Pseudomonadota</taxon>
        <taxon>Alphaproteobacteria</taxon>
        <taxon>Hyphomicrobiales</taxon>
        <taxon>Methylobacteriaceae</taxon>
        <taxon>Methylobacterium</taxon>
    </lineage>
</organism>
<dbReference type="RefSeq" id="WP_244612690.1">
    <property type="nucleotide sequence ID" value="NZ_CABFPH010000029.1"/>
</dbReference>
<dbReference type="EMBL" id="CABFPH010000029">
    <property type="protein sequence ID" value="VUD71816.1"/>
    <property type="molecule type" value="Genomic_DNA"/>
</dbReference>
<proteinExistence type="predicted"/>
<evidence type="ECO:0000313" key="2">
    <source>
        <dbReference type="EMBL" id="VUD71816.1"/>
    </source>
</evidence>
<evidence type="ECO:0000256" key="1">
    <source>
        <dbReference type="SAM" id="MobiDB-lite"/>
    </source>
</evidence>
<dbReference type="AlphaFoldDB" id="A0A509EBY8"/>